<proteinExistence type="predicted"/>
<organism evidence="2 3">
    <name type="scientific">Herminiimonas contaminans</name>
    <dbReference type="NCBI Taxonomy" id="1111140"/>
    <lineage>
        <taxon>Bacteria</taxon>
        <taxon>Pseudomonadati</taxon>
        <taxon>Pseudomonadota</taxon>
        <taxon>Betaproteobacteria</taxon>
        <taxon>Burkholderiales</taxon>
        <taxon>Oxalobacteraceae</taxon>
        <taxon>Herminiimonas</taxon>
    </lineage>
</organism>
<keyword evidence="1" id="KW-1133">Transmembrane helix</keyword>
<keyword evidence="1" id="KW-0812">Transmembrane</keyword>
<protein>
    <submittedName>
        <fullName evidence="2">Uncharacterized protein</fullName>
    </submittedName>
</protein>
<dbReference type="RefSeq" id="WP_195875372.1">
    <property type="nucleotide sequence ID" value="NZ_JADOEL010000005.1"/>
</dbReference>
<name>A0ABS0ESI1_9BURK</name>
<keyword evidence="3" id="KW-1185">Reference proteome</keyword>
<reference evidence="2 3" key="1">
    <citation type="submission" date="2020-11" db="EMBL/GenBank/DDBJ databases">
        <title>WGS of Herminiimonas contaminans strain Marseille-Q4544 isolated from planarians Schmidtea mediterranea.</title>
        <authorList>
            <person name="Kangale L."/>
        </authorList>
    </citation>
    <scope>NUCLEOTIDE SEQUENCE [LARGE SCALE GENOMIC DNA]</scope>
    <source>
        <strain evidence="2 3">Marseille-Q4544</strain>
    </source>
</reference>
<evidence type="ECO:0000313" key="2">
    <source>
        <dbReference type="EMBL" id="MBF8177822.1"/>
    </source>
</evidence>
<evidence type="ECO:0000256" key="1">
    <source>
        <dbReference type="SAM" id="Phobius"/>
    </source>
</evidence>
<gene>
    <name evidence="2" type="ORF">IXC47_09030</name>
</gene>
<keyword evidence="1" id="KW-0472">Membrane</keyword>
<feature type="transmembrane region" description="Helical" evidence="1">
    <location>
        <begin position="33"/>
        <end position="54"/>
    </location>
</feature>
<accession>A0ABS0ESI1</accession>
<evidence type="ECO:0000313" key="3">
    <source>
        <dbReference type="Proteomes" id="UP000657372"/>
    </source>
</evidence>
<sequence>MGDKEYKVHAVKDKSGGVTYVEMNGKPKQRGGLVAALGLFCIGVVIGALLVLTLKEVL</sequence>
<comment type="caution">
    <text evidence="2">The sequence shown here is derived from an EMBL/GenBank/DDBJ whole genome shotgun (WGS) entry which is preliminary data.</text>
</comment>
<dbReference type="Proteomes" id="UP000657372">
    <property type="component" value="Unassembled WGS sequence"/>
</dbReference>
<dbReference type="EMBL" id="JADOEL010000005">
    <property type="protein sequence ID" value="MBF8177822.1"/>
    <property type="molecule type" value="Genomic_DNA"/>
</dbReference>